<dbReference type="Proteomes" id="UP000317778">
    <property type="component" value="Unassembled WGS sequence"/>
</dbReference>
<evidence type="ECO:0000313" key="3">
    <source>
        <dbReference type="EMBL" id="TKJ44190.1"/>
    </source>
</evidence>
<dbReference type="Gene3D" id="3.40.50.2000">
    <property type="entry name" value="Glycogen Phosphorylase B"/>
    <property type="match status" value="2"/>
</dbReference>
<comment type="caution">
    <text evidence="3">The sequence shown here is derived from an EMBL/GenBank/DDBJ whole genome shotgun (WGS) entry which is preliminary data.</text>
</comment>
<feature type="domain" description="Glycosyltransferase subfamily 4-like N-terminal" evidence="2">
    <location>
        <begin position="16"/>
        <end position="171"/>
    </location>
</feature>
<evidence type="ECO:0008006" key="5">
    <source>
        <dbReference type="Google" id="ProtNLM"/>
    </source>
</evidence>
<dbReference type="InterPro" id="IPR050194">
    <property type="entry name" value="Glycosyltransferase_grp1"/>
</dbReference>
<protein>
    <recommendedName>
        <fullName evidence="5">Colanic acid biosynthesis glycosyltransferase WcaL</fullName>
    </recommendedName>
</protein>
<dbReference type="PANTHER" id="PTHR45947">
    <property type="entry name" value="SULFOQUINOVOSYL TRANSFERASE SQD2"/>
    <property type="match status" value="1"/>
</dbReference>
<reference evidence="3 4" key="1">
    <citation type="submission" date="2017-06" db="EMBL/GenBank/DDBJ databases">
        <title>Novel microbial phyla capable of carbon fixation and sulfur reduction in deep-sea sediments.</title>
        <authorList>
            <person name="Huang J."/>
            <person name="Baker B."/>
            <person name="Wang Y."/>
        </authorList>
    </citation>
    <scope>NUCLEOTIDE SEQUENCE [LARGE SCALE GENOMIC DNA]</scope>
    <source>
        <strain evidence="3">B3_TA06</strain>
    </source>
</reference>
<gene>
    <name evidence="3" type="ORF">CEE36_00150</name>
</gene>
<accession>A0A532VAF7</accession>
<evidence type="ECO:0000313" key="4">
    <source>
        <dbReference type="Proteomes" id="UP000317778"/>
    </source>
</evidence>
<dbReference type="EMBL" id="NJBO01000001">
    <property type="protein sequence ID" value="TKJ44190.1"/>
    <property type="molecule type" value="Genomic_DNA"/>
</dbReference>
<organism evidence="3 4">
    <name type="scientific">candidate division TA06 bacterium B3_TA06</name>
    <dbReference type="NCBI Taxonomy" id="2012487"/>
    <lineage>
        <taxon>Bacteria</taxon>
        <taxon>Bacteria division TA06</taxon>
    </lineage>
</organism>
<evidence type="ECO:0000259" key="2">
    <source>
        <dbReference type="Pfam" id="PF13439"/>
    </source>
</evidence>
<proteinExistence type="predicted"/>
<dbReference type="GO" id="GO:0016757">
    <property type="term" value="F:glycosyltransferase activity"/>
    <property type="evidence" value="ECO:0007669"/>
    <property type="project" value="InterPro"/>
</dbReference>
<feature type="domain" description="Glycosyl transferase family 1" evidence="1">
    <location>
        <begin position="180"/>
        <end position="348"/>
    </location>
</feature>
<dbReference type="Pfam" id="PF13439">
    <property type="entry name" value="Glyco_transf_4"/>
    <property type="match status" value="1"/>
</dbReference>
<dbReference type="PANTHER" id="PTHR45947:SF14">
    <property type="entry name" value="SLL1723 PROTEIN"/>
    <property type="match status" value="1"/>
</dbReference>
<dbReference type="InterPro" id="IPR028098">
    <property type="entry name" value="Glyco_trans_4-like_N"/>
</dbReference>
<dbReference type="AlphaFoldDB" id="A0A532VAF7"/>
<sequence>MISIGHFHYCFFERSETFIHHQLASLKRYRPVAISLISRNLDEFSLPNGVHYDVGLALPRPGLQFLAPFRYSALKLAAELFCREQIALLHAHFGTWGAYALPLQKSLRVPMAVTFYGQDMSLLPKRTIWRNRFQKLWKKGDLFLVEGPHMMAELIKLGAPREKVALQRIGVPVSGIGFRIPKIKSDPHTALWAGRMVEKKGLMDALKALGILSNKGIGLDLRVIGDGQERAKAKRFVQEKGLEDKVRFLGFLDYQGYLRELKQADFLIAPSRTSSKGETEGGAPTTILEAQARGLPVVATRHADIPFILPQNYPYLANEADPADLARVIKLLLDDRKRWPQIAREGRKHVERFHDLKATTQSLEKHYDRLLTERIR</sequence>
<dbReference type="Pfam" id="PF00534">
    <property type="entry name" value="Glycos_transf_1"/>
    <property type="match status" value="1"/>
</dbReference>
<dbReference type="InterPro" id="IPR001296">
    <property type="entry name" value="Glyco_trans_1"/>
</dbReference>
<evidence type="ECO:0000259" key="1">
    <source>
        <dbReference type="Pfam" id="PF00534"/>
    </source>
</evidence>
<dbReference type="SUPFAM" id="SSF53756">
    <property type="entry name" value="UDP-Glycosyltransferase/glycogen phosphorylase"/>
    <property type="match status" value="1"/>
</dbReference>
<name>A0A532VAF7_UNCT6</name>